<dbReference type="Proteomes" id="UP000199415">
    <property type="component" value="Unassembled WGS sequence"/>
</dbReference>
<reference evidence="2 3" key="1">
    <citation type="submission" date="2016-10" db="EMBL/GenBank/DDBJ databases">
        <authorList>
            <person name="de Groot N.N."/>
        </authorList>
    </citation>
    <scope>NUCLEOTIDE SEQUENCE [LARGE SCALE GENOMIC DNA]</scope>
    <source>
        <strain evidence="2 3">DSM 25584</strain>
    </source>
</reference>
<sequence length="340" mass="36903">MRIALVTDAWHPQVNGVVRALSTTIRELERQGHAVTVIAPDGFRTVPCPSYPEIRLSVAPYRAVARRLDSFAPEAVHIATEGPLGWAARRHCRRRGWPFTTSFHTRFPEYVHARTRLPLRAGYGLLRRFHAPAARVMVTTETLRRELADLGLHRTAIWTRGVDTTLFGRQAPAELDLPRPVFAYVGRVAVEKNLRAFLDLDLPGSKLVVGDGPQRPALEAEYPDARFVGAKHGPELAAHHAAADVFVFPSTTDTFGLVLLEALASGVPVAAYPVTGPTDVLGDSGAGVLRDDLRAAALDALNIPPQVCRAHAERFAWPATAREFVANLEPIATGAPAAAA</sequence>
<dbReference type="CDD" id="cd03814">
    <property type="entry name" value="GT4-like"/>
    <property type="match status" value="1"/>
</dbReference>
<proteinExistence type="predicted"/>
<dbReference type="OrthoDB" id="9802525at2"/>
<dbReference type="PANTHER" id="PTHR45947">
    <property type="entry name" value="SULFOQUINOVOSYL TRANSFERASE SQD2"/>
    <property type="match status" value="1"/>
</dbReference>
<gene>
    <name evidence="2" type="ORF">SAMN05216241_10970</name>
</gene>
<evidence type="ECO:0000313" key="3">
    <source>
        <dbReference type="Proteomes" id="UP000199415"/>
    </source>
</evidence>
<dbReference type="EMBL" id="FNCE01000009">
    <property type="protein sequence ID" value="SDG34164.1"/>
    <property type="molecule type" value="Genomic_DNA"/>
</dbReference>
<keyword evidence="3" id="KW-1185">Reference proteome</keyword>
<dbReference type="RefSeq" id="WP_090020972.1">
    <property type="nucleotide sequence ID" value="NZ_FNCE01000009.1"/>
</dbReference>
<dbReference type="AlphaFoldDB" id="A0A1G7TGM1"/>
<protein>
    <recommendedName>
        <fullName evidence="1">Glycosyltransferase subfamily 4-like N-terminal domain-containing protein</fullName>
    </recommendedName>
</protein>
<dbReference type="SUPFAM" id="SSF53756">
    <property type="entry name" value="UDP-Glycosyltransferase/glycogen phosphorylase"/>
    <property type="match status" value="1"/>
</dbReference>
<dbReference type="Pfam" id="PF13692">
    <property type="entry name" value="Glyco_trans_1_4"/>
    <property type="match status" value="1"/>
</dbReference>
<dbReference type="Gene3D" id="3.40.50.2000">
    <property type="entry name" value="Glycogen Phosphorylase B"/>
    <property type="match status" value="2"/>
</dbReference>
<dbReference type="PANTHER" id="PTHR45947:SF3">
    <property type="entry name" value="SULFOQUINOVOSYL TRANSFERASE SQD2"/>
    <property type="match status" value="1"/>
</dbReference>
<evidence type="ECO:0000313" key="2">
    <source>
        <dbReference type="EMBL" id="SDG34164.1"/>
    </source>
</evidence>
<accession>A0A1G7TGM1</accession>
<dbReference type="STRING" id="1082479.SAMN05216241_10970"/>
<feature type="domain" description="Glycosyltransferase subfamily 4-like N-terminal" evidence="1">
    <location>
        <begin position="14"/>
        <end position="165"/>
    </location>
</feature>
<dbReference type="Pfam" id="PF13439">
    <property type="entry name" value="Glyco_transf_4"/>
    <property type="match status" value="1"/>
</dbReference>
<name>A0A1G7TGM1_9PROT</name>
<evidence type="ECO:0000259" key="1">
    <source>
        <dbReference type="Pfam" id="PF13439"/>
    </source>
</evidence>
<dbReference type="GO" id="GO:0016757">
    <property type="term" value="F:glycosyltransferase activity"/>
    <property type="evidence" value="ECO:0007669"/>
    <property type="project" value="UniProtKB-ARBA"/>
</dbReference>
<organism evidence="2 3">
    <name type="scientific">Limimonas halophila</name>
    <dbReference type="NCBI Taxonomy" id="1082479"/>
    <lineage>
        <taxon>Bacteria</taxon>
        <taxon>Pseudomonadati</taxon>
        <taxon>Pseudomonadota</taxon>
        <taxon>Alphaproteobacteria</taxon>
        <taxon>Rhodospirillales</taxon>
        <taxon>Rhodovibrionaceae</taxon>
        <taxon>Limimonas</taxon>
    </lineage>
</organism>
<dbReference type="InterPro" id="IPR050194">
    <property type="entry name" value="Glycosyltransferase_grp1"/>
</dbReference>
<dbReference type="InterPro" id="IPR028098">
    <property type="entry name" value="Glyco_trans_4-like_N"/>
</dbReference>